<feature type="compositionally biased region" description="Basic residues" evidence="3">
    <location>
        <begin position="733"/>
        <end position="746"/>
    </location>
</feature>
<dbReference type="PROSITE" id="PS51525">
    <property type="entry name" value="NET"/>
    <property type="match status" value="1"/>
</dbReference>
<dbReference type="AlphaFoldDB" id="A0A1E1KXC5"/>
<dbReference type="Gene3D" id="1.20.1270.220">
    <property type="match status" value="1"/>
</dbReference>
<dbReference type="InterPro" id="IPR027353">
    <property type="entry name" value="NET_dom"/>
</dbReference>
<dbReference type="Pfam" id="PF00439">
    <property type="entry name" value="Bromodomain"/>
    <property type="match status" value="2"/>
</dbReference>
<feature type="compositionally biased region" description="Polar residues" evidence="3">
    <location>
        <begin position="866"/>
        <end position="897"/>
    </location>
</feature>
<evidence type="ECO:0000256" key="3">
    <source>
        <dbReference type="SAM" id="MobiDB-lite"/>
    </source>
</evidence>
<accession>A0A1E1KXC5</accession>
<protein>
    <submittedName>
        <fullName evidence="6">Related to bromodomain protein BDF1</fullName>
    </submittedName>
</protein>
<dbReference type="InterPro" id="IPR050935">
    <property type="entry name" value="Bromo_chromatin_reader"/>
</dbReference>
<gene>
    <name evidence="6" type="ORF">RAG0_09858</name>
</gene>
<feature type="compositionally biased region" description="Basic and acidic residues" evidence="3">
    <location>
        <begin position="720"/>
        <end position="732"/>
    </location>
</feature>
<feature type="compositionally biased region" description="Polar residues" evidence="3">
    <location>
        <begin position="75"/>
        <end position="90"/>
    </location>
</feature>
<dbReference type="Proteomes" id="UP000178912">
    <property type="component" value="Unassembled WGS sequence"/>
</dbReference>
<proteinExistence type="predicted"/>
<name>A0A1E1KXC5_9HELO</name>
<organism evidence="6 7">
    <name type="scientific">Rhynchosporium agropyri</name>
    <dbReference type="NCBI Taxonomy" id="914238"/>
    <lineage>
        <taxon>Eukaryota</taxon>
        <taxon>Fungi</taxon>
        <taxon>Dikarya</taxon>
        <taxon>Ascomycota</taxon>
        <taxon>Pezizomycotina</taxon>
        <taxon>Leotiomycetes</taxon>
        <taxon>Helotiales</taxon>
        <taxon>Ploettnerulaceae</taxon>
        <taxon>Rhynchosporium</taxon>
    </lineage>
</organism>
<feature type="compositionally biased region" description="Polar residues" evidence="3">
    <location>
        <begin position="255"/>
        <end position="265"/>
    </location>
</feature>
<evidence type="ECO:0000256" key="1">
    <source>
        <dbReference type="ARBA" id="ARBA00023117"/>
    </source>
</evidence>
<sequence>MTSQVPEGVAFEQKTQPVPSSEKMALDLDINGNTNPDETYMNDAANDIPLNDRVSSPLPSEKVDALDILEVNGSNNADAFSSNQTITQPNGHALESHAIEPLSTSAQEVDSSNTSTEEQPSASIDLPQPEDPAQPALFDSAIEAAIEDASATTTVPSVVDAPESDLHHTSPPPVPEQSDQPEQPAVLDLDLDLDLDSAQLPTPKPEKEPDTSGVSADVAELTFEHNEAASDNPLDLGPSSPQQPALTVEEDFVMQSAQATPQTTQESKDSTEADISHPASLKIARERENDDETEPSAKRAKTEPEHALSDMAPPMQNGDQDDDMEGVELDPNSAPLTPYQVKELVKILKAVARSANGKNFRAPVEELWPLFAVSYAAKIDREVDLKTMEKTLQVGGYTSMNNFREDVQMIYNNALTFNGPGHMITNSAVETRNAILAKMNNISAEPVPAPKKDKKAKKSTPVPETGARDRRVSKGLHAAPTNLGAAAQTFAVDPVTNTPLIRRDSTKGDGGRPKREIHPPKSKDLVYSSRPKNKKFATELKFCEDVLTEVSKPKYWQMNAAFMAPVDPVALGIPNYFAVIKKPMDLTTMKTKLNGGQYSTASDFEKDMRQVLQNCYKFNPPGNPVHAAGKALENLFNEEWAKKDSYIAEHSPAAASPSPLDSDSEEDEEEEEEVANHNKTSLSAAKELLLEHQQKLINLMSAKVKDEFVISMQQELVDTVTKRVKEEEEASKKKSKKVKTASKAPRRPLAPTKKSGAVKKPNTHRPKYMGTLEKETISAGLMNLPDDVSMQVLEDIKRERPGLDAEDDGTLELDIDSISPNLLWKIYGLIMKHSPEVEASIRKSIQARESPKAPAKPPPKKKNKPMSSFDQERNISILQQKMGTLERQTSGSRSQEPTVMPTVEDNDSSGDDSSDSEEE</sequence>
<dbReference type="InterPro" id="IPR036427">
    <property type="entry name" value="Bromodomain-like_sf"/>
</dbReference>
<dbReference type="PANTHER" id="PTHR22880:SF225">
    <property type="entry name" value="BROMODOMAIN-CONTAINING PROTEIN BET-1-RELATED"/>
    <property type="match status" value="1"/>
</dbReference>
<feature type="compositionally biased region" description="Basic and acidic residues" evidence="3">
    <location>
        <begin position="266"/>
        <end position="275"/>
    </location>
</feature>
<dbReference type="PRINTS" id="PR00503">
    <property type="entry name" value="BROMODOMAIN"/>
</dbReference>
<feature type="region of interest" description="Disordered" evidence="3">
    <location>
        <begin position="75"/>
        <end position="320"/>
    </location>
</feature>
<feature type="compositionally biased region" description="Basic and acidic residues" evidence="3">
    <location>
        <begin position="295"/>
        <end position="308"/>
    </location>
</feature>
<feature type="compositionally biased region" description="Acidic residues" evidence="3">
    <location>
        <begin position="904"/>
        <end position="919"/>
    </location>
</feature>
<feature type="region of interest" description="Disordered" evidence="3">
    <location>
        <begin position="720"/>
        <end position="770"/>
    </location>
</feature>
<feature type="compositionally biased region" description="Basic and acidic residues" evidence="3">
    <location>
        <begin position="501"/>
        <end position="524"/>
    </location>
</feature>
<evidence type="ECO:0000259" key="5">
    <source>
        <dbReference type="PROSITE" id="PS51525"/>
    </source>
</evidence>
<evidence type="ECO:0000313" key="7">
    <source>
        <dbReference type="Proteomes" id="UP000178912"/>
    </source>
</evidence>
<evidence type="ECO:0000313" key="6">
    <source>
        <dbReference type="EMBL" id="CZT02871.1"/>
    </source>
</evidence>
<dbReference type="SUPFAM" id="SSF47370">
    <property type="entry name" value="Bromodomain"/>
    <property type="match status" value="2"/>
</dbReference>
<keyword evidence="7" id="KW-1185">Reference proteome</keyword>
<feature type="compositionally biased region" description="Low complexity" evidence="3">
    <location>
        <begin position="649"/>
        <end position="661"/>
    </location>
</feature>
<reference evidence="7" key="1">
    <citation type="submission" date="2016-03" db="EMBL/GenBank/DDBJ databases">
        <authorList>
            <person name="Guldener U."/>
        </authorList>
    </citation>
    <scope>NUCLEOTIDE SEQUENCE [LARGE SCALE GENOMIC DNA]</scope>
    <source>
        <strain evidence="7">04CH-RAC-A.6.1</strain>
    </source>
</reference>
<feature type="region of interest" description="Disordered" evidence="3">
    <location>
        <begin position="649"/>
        <end position="678"/>
    </location>
</feature>
<dbReference type="PROSITE" id="PS00633">
    <property type="entry name" value="BROMODOMAIN_1"/>
    <property type="match status" value="1"/>
</dbReference>
<evidence type="ECO:0000256" key="2">
    <source>
        <dbReference type="PROSITE-ProRule" id="PRU00035"/>
    </source>
</evidence>
<dbReference type="Pfam" id="PF17035">
    <property type="entry name" value="BET"/>
    <property type="match status" value="1"/>
</dbReference>
<dbReference type="GO" id="GO:0000785">
    <property type="term" value="C:chromatin"/>
    <property type="evidence" value="ECO:0007669"/>
    <property type="project" value="TreeGrafter"/>
</dbReference>
<dbReference type="GO" id="GO:0006355">
    <property type="term" value="P:regulation of DNA-templated transcription"/>
    <property type="evidence" value="ECO:0007669"/>
    <property type="project" value="TreeGrafter"/>
</dbReference>
<dbReference type="EMBL" id="FJUX01000058">
    <property type="protein sequence ID" value="CZT02871.1"/>
    <property type="molecule type" value="Genomic_DNA"/>
</dbReference>
<feature type="region of interest" description="Disordered" evidence="3">
    <location>
        <begin position="442"/>
        <end position="473"/>
    </location>
</feature>
<dbReference type="GO" id="GO:0006338">
    <property type="term" value="P:chromatin remodeling"/>
    <property type="evidence" value="ECO:0007669"/>
    <property type="project" value="TreeGrafter"/>
</dbReference>
<feature type="compositionally biased region" description="Polar residues" evidence="3">
    <location>
        <begin position="102"/>
        <end position="122"/>
    </location>
</feature>
<dbReference type="Gene3D" id="1.20.920.10">
    <property type="entry name" value="Bromodomain-like"/>
    <property type="match status" value="2"/>
</dbReference>
<dbReference type="InterPro" id="IPR001487">
    <property type="entry name" value="Bromodomain"/>
</dbReference>
<feature type="domain" description="Bromo" evidence="4">
    <location>
        <begin position="352"/>
        <end position="425"/>
    </location>
</feature>
<feature type="region of interest" description="Disordered" evidence="3">
    <location>
        <begin position="498"/>
        <end position="527"/>
    </location>
</feature>
<dbReference type="PROSITE" id="PS50014">
    <property type="entry name" value="BROMODOMAIN_2"/>
    <property type="match status" value="2"/>
</dbReference>
<feature type="domain" description="Bromo" evidence="4">
    <location>
        <begin position="554"/>
        <end position="626"/>
    </location>
</feature>
<keyword evidence="1 2" id="KW-0103">Bromodomain</keyword>
<dbReference type="InterPro" id="IPR038336">
    <property type="entry name" value="NET_sf"/>
</dbReference>
<feature type="compositionally biased region" description="Acidic residues" evidence="3">
    <location>
        <begin position="662"/>
        <end position="673"/>
    </location>
</feature>
<dbReference type="PANTHER" id="PTHR22880">
    <property type="entry name" value="FALZ-RELATED BROMODOMAIN-CONTAINING PROTEINS"/>
    <property type="match status" value="1"/>
</dbReference>
<dbReference type="OrthoDB" id="784962at2759"/>
<feature type="region of interest" description="Disordered" evidence="3">
    <location>
        <begin position="844"/>
        <end position="919"/>
    </location>
</feature>
<feature type="region of interest" description="Disordered" evidence="3">
    <location>
        <begin position="1"/>
        <end position="59"/>
    </location>
</feature>
<feature type="domain" description="NET" evidence="5">
    <location>
        <begin position="759"/>
        <end position="841"/>
    </location>
</feature>
<dbReference type="SMART" id="SM00297">
    <property type="entry name" value="BROMO"/>
    <property type="match status" value="2"/>
</dbReference>
<dbReference type="CDD" id="cd05499">
    <property type="entry name" value="Bromo_BDF1_2_II"/>
    <property type="match status" value="1"/>
</dbReference>
<feature type="compositionally biased region" description="Low complexity" evidence="3">
    <location>
        <begin position="139"/>
        <end position="153"/>
    </location>
</feature>
<dbReference type="InterPro" id="IPR018359">
    <property type="entry name" value="Bromodomain_CS"/>
</dbReference>
<dbReference type="GO" id="GO:0005634">
    <property type="term" value="C:nucleus"/>
    <property type="evidence" value="ECO:0007669"/>
    <property type="project" value="TreeGrafter"/>
</dbReference>
<evidence type="ECO:0000259" key="4">
    <source>
        <dbReference type="PROSITE" id="PS50014"/>
    </source>
</evidence>